<dbReference type="InterPro" id="IPR036291">
    <property type="entry name" value="NAD(P)-bd_dom_sf"/>
</dbReference>
<evidence type="ECO:0000256" key="1">
    <source>
        <dbReference type="ARBA" id="ARBA00006484"/>
    </source>
</evidence>
<evidence type="ECO:0000313" key="5">
    <source>
        <dbReference type="Proteomes" id="UP000285278"/>
    </source>
</evidence>
<proteinExistence type="inferred from homology"/>
<evidence type="ECO:0000313" key="4">
    <source>
        <dbReference type="EMBL" id="RIX34876.1"/>
    </source>
</evidence>
<evidence type="ECO:0000256" key="3">
    <source>
        <dbReference type="RuleBase" id="RU000363"/>
    </source>
</evidence>
<dbReference type="PROSITE" id="PS00061">
    <property type="entry name" value="ADH_SHORT"/>
    <property type="match status" value="1"/>
</dbReference>
<dbReference type="PRINTS" id="PR00080">
    <property type="entry name" value="SDRFAMILY"/>
</dbReference>
<dbReference type="PRINTS" id="PR00081">
    <property type="entry name" value="GDHRDH"/>
</dbReference>
<name>A0A418Q6X5_9CORY</name>
<dbReference type="FunFam" id="3.40.50.720:FF:000084">
    <property type="entry name" value="Short-chain dehydrogenase reductase"/>
    <property type="match status" value="1"/>
</dbReference>
<comment type="caution">
    <text evidence="4">The sequence shown here is derived from an EMBL/GenBank/DDBJ whole genome shotgun (WGS) entry which is preliminary data.</text>
</comment>
<dbReference type="InterPro" id="IPR002347">
    <property type="entry name" value="SDR_fam"/>
</dbReference>
<sequence length="240" mass="24730">MEPAPHSKVAVITGAGAGLGRAFARALATDGWTVAVLGRTEATLTETLELCDGSGHVSVTCDITDEAQVRNAFDRITGELGRLDVLINNAGIPGPKAPLHQVDLSAFDATMATNFRGAFVCSQAAFGWMAAHGGGRIINNGSIAGHAPRPHAAAYAASKAAMASLTTSIALDGREYNITATELDIGNARTELLANFTGTEPMFDADHAAQAVVTVANMPPEVSVDQLTITAAGMPYLGRG</sequence>
<reference evidence="4 5" key="1">
    <citation type="submission" date="2018-09" db="EMBL/GenBank/DDBJ databases">
        <title>Optimization and identification of Corynebacterium falsenii FN1-14 from fish paste.</title>
        <authorList>
            <person name="Daroonpunt R."/>
            <person name="Tanasupawat S."/>
        </authorList>
    </citation>
    <scope>NUCLEOTIDE SEQUENCE [LARGE SCALE GENOMIC DNA]</scope>
    <source>
        <strain evidence="4 5">FN1-14</strain>
    </source>
</reference>
<dbReference type="EMBL" id="QXJK01000005">
    <property type="protein sequence ID" value="RIX34876.1"/>
    <property type="molecule type" value="Genomic_DNA"/>
</dbReference>
<dbReference type="STRING" id="1451189.CFAL_06910"/>
<dbReference type="InterPro" id="IPR020904">
    <property type="entry name" value="Sc_DH/Rdtase_CS"/>
</dbReference>
<keyword evidence="2" id="KW-0560">Oxidoreductase</keyword>
<dbReference type="GO" id="GO:0016491">
    <property type="term" value="F:oxidoreductase activity"/>
    <property type="evidence" value="ECO:0007669"/>
    <property type="project" value="UniProtKB-KW"/>
</dbReference>
<dbReference type="Pfam" id="PF00106">
    <property type="entry name" value="adh_short"/>
    <property type="match status" value="1"/>
</dbReference>
<gene>
    <name evidence="4" type="ORF">D3M95_06090</name>
</gene>
<evidence type="ECO:0000256" key="2">
    <source>
        <dbReference type="ARBA" id="ARBA00023002"/>
    </source>
</evidence>
<dbReference type="Gene3D" id="3.40.50.720">
    <property type="entry name" value="NAD(P)-binding Rossmann-like Domain"/>
    <property type="match status" value="1"/>
</dbReference>
<dbReference type="PANTHER" id="PTHR43669">
    <property type="entry name" value="5-KETO-D-GLUCONATE 5-REDUCTASE"/>
    <property type="match status" value="1"/>
</dbReference>
<organism evidence="4 5">
    <name type="scientific">Corynebacterium falsenii</name>
    <dbReference type="NCBI Taxonomy" id="108486"/>
    <lineage>
        <taxon>Bacteria</taxon>
        <taxon>Bacillati</taxon>
        <taxon>Actinomycetota</taxon>
        <taxon>Actinomycetes</taxon>
        <taxon>Mycobacteriales</taxon>
        <taxon>Corynebacteriaceae</taxon>
        <taxon>Corynebacterium</taxon>
    </lineage>
</organism>
<dbReference type="CDD" id="cd05233">
    <property type="entry name" value="SDR_c"/>
    <property type="match status" value="1"/>
</dbReference>
<dbReference type="OrthoDB" id="658698at2"/>
<accession>A0A418Q6X5</accession>
<keyword evidence="5" id="KW-1185">Reference proteome</keyword>
<dbReference type="SUPFAM" id="SSF51735">
    <property type="entry name" value="NAD(P)-binding Rossmann-fold domains"/>
    <property type="match status" value="1"/>
</dbReference>
<dbReference type="Proteomes" id="UP000285278">
    <property type="component" value="Unassembled WGS sequence"/>
</dbReference>
<dbReference type="PANTHER" id="PTHR43669:SF3">
    <property type="entry name" value="ALCOHOL DEHYDROGENASE, PUTATIVE (AFU_ORTHOLOGUE AFUA_3G03445)-RELATED"/>
    <property type="match status" value="1"/>
</dbReference>
<comment type="similarity">
    <text evidence="1 3">Belongs to the short-chain dehydrogenases/reductases (SDR) family.</text>
</comment>
<dbReference type="AlphaFoldDB" id="A0A418Q6X5"/>
<protein>
    <submittedName>
        <fullName evidence="4">SDR family NAD(P)-dependent oxidoreductase</fullName>
    </submittedName>
</protein>